<protein>
    <recommendedName>
        <fullName evidence="4">ubiquitinyl hydrolase 1</fullName>
        <ecNumber evidence="4">3.4.19.12</ecNumber>
    </recommendedName>
</protein>
<comment type="catalytic activity">
    <reaction evidence="1">
        <text>Thiol-dependent hydrolysis of ester, thioester, amide, peptide and isopeptide bonds formed by the C-terminal Gly of ubiquitin (a 76-residue protein attached to proteins as an intracellular targeting signal).</text>
        <dbReference type="EC" id="3.4.19.12"/>
    </reaction>
</comment>
<evidence type="ECO:0000256" key="5">
    <source>
        <dbReference type="ARBA" id="ARBA00022670"/>
    </source>
</evidence>
<dbReference type="InterPro" id="IPR028889">
    <property type="entry name" value="USP"/>
</dbReference>
<evidence type="ECO:0000256" key="9">
    <source>
        <dbReference type="SAM" id="MobiDB-lite"/>
    </source>
</evidence>
<comment type="similarity">
    <text evidence="3">Belongs to the peptidase C19 family.</text>
</comment>
<dbReference type="SUPFAM" id="SSF54001">
    <property type="entry name" value="Cysteine proteinases"/>
    <property type="match status" value="1"/>
</dbReference>
<dbReference type="InterPro" id="IPR038765">
    <property type="entry name" value="Papain-like_cys_pep_sf"/>
</dbReference>
<feature type="region of interest" description="Disordered" evidence="9">
    <location>
        <begin position="996"/>
        <end position="1020"/>
    </location>
</feature>
<dbReference type="InterPro" id="IPR001394">
    <property type="entry name" value="Peptidase_C19_UCH"/>
</dbReference>
<dbReference type="Proteomes" id="UP000507245">
    <property type="component" value="Unassembled WGS sequence"/>
</dbReference>
<dbReference type="PROSITE" id="PS50235">
    <property type="entry name" value="USP_3"/>
    <property type="match status" value="1"/>
</dbReference>
<accession>A0A6J5X8Z5</accession>
<feature type="compositionally biased region" description="Polar residues" evidence="9">
    <location>
        <begin position="745"/>
        <end position="758"/>
    </location>
</feature>
<feature type="region of interest" description="Disordered" evidence="9">
    <location>
        <begin position="880"/>
        <end position="905"/>
    </location>
</feature>
<feature type="transmembrane region" description="Helical" evidence="10">
    <location>
        <begin position="163"/>
        <end position="187"/>
    </location>
</feature>
<evidence type="ECO:0000256" key="10">
    <source>
        <dbReference type="SAM" id="Phobius"/>
    </source>
</evidence>
<dbReference type="Pfam" id="PF03151">
    <property type="entry name" value="TPT"/>
    <property type="match status" value="1"/>
</dbReference>
<feature type="region of interest" description="Disordered" evidence="9">
    <location>
        <begin position="954"/>
        <end position="974"/>
    </location>
</feature>
<keyword evidence="13" id="KW-1185">Reference proteome</keyword>
<dbReference type="GO" id="GO:0006508">
    <property type="term" value="P:proteolysis"/>
    <property type="evidence" value="ECO:0007669"/>
    <property type="project" value="UniProtKB-KW"/>
</dbReference>
<dbReference type="Gene3D" id="3.90.70.10">
    <property type="entry name" value="Cysteine proteinases"/>
    <property type="match status" value="1"/>
</dbReference>
<organism evidence="12 13">
    <name type="scientific">Prunus armeniaca</name>
    <name type="common">Apricot</name>
    <name type="synonym">Armeniaca vulgaris</name>
    <dbReference type="NCBI Taxonomy" id="36596"/>
    <lineage>
        <taxon>Eukaryota</taxon>
        <taxon>Viridiplantae</taxon>
        <taxon>Streptophyta</taxon>
        <taxon>Embryophyta</taxon>
        <taxon>Tracheophyta</taxon>
        <taxon>Spermatophyta</taxon>
        <taxon>Magnoliopsida</taxon>
        <taxon>eudicotyledons</taxon>
        <taxon>Gunneridae</taxon>
        <taxon>Pentapetalae</taxon>
        <taxon>rosids</taxon>
        <taxon>fabids</taxon>
        <taxon>Rosales</taxon>
        <taxon>Rosaceae</taxon>
        <taxon>Amygdaloideae</taxon>
        <taxon>Amygdaleae</taxon>
        <taxon>Prunus</taxon>
    </lineage>
</organism>
<feature type="region of interest" description="Disordered" evidence="9">
    <location>
        <begin position="745"/>
        <end position="835"/>
    </location>
</feature>
<dbReference type="GO" id="GO:0004843">
    <property type="term" value="F:cysteine-type deubiquitinase activity"/>
    <property type="evidence" value="ECO:0007669"/>
    <property type="project" value="UniProtKB-EC"/>
</dbReference>
<feature type="transmembrane region" description="Helical" evidence="10">
    <location>
        <begin position="12"/>
        <end position="32"/>
    </location>
</feature>
<evidence type="ECO:0000256" key="6">
    <source>
        <dbReference type="ARBA" id="ARBA00022786"/>
    </source>
</evidence>
<feature type="transmembrane region" description="Helical" evidence="10">
    <location>
        <begin position="44"/>
        <end position="66"/>
    </location>
</feature>
<proteinExistence type="inferred from homology"/>
<gene>
    <name evidence="12" type="ORF">ORAREDHAP_LOCUS26278</name>
</gene>
<feature type="compositionally biased region" description="Polar residues" evidence="9">
    <location>
        <begin position="809"/>
        <end position="835"/>
    </location>
</feature>
<feature type="transmembrane region" description="Helical" evidence="10">
    <location>
        <begin position="199"/>
        <end position="217"/>
    </location>
</feature>
<reference evidence="13" key="1">
    <citation type="journal article" date="2020" name="Genome Biol.">
        <title>Gamete binning: chromosome-level and haplotype-resolved genome assembly enabled by high-throughput single-cell sequencing of gamete genomes.</title>
        <authorList>
            <person name="Campoy J.A."/>
            <person name="Sun H."/>
            <person name="Goel M."/>
            <person name="Jiao W.-B."/>
            <person name="Folz-Donahue K."/>
            <person name="Wang N."/>
            <person name="Rubio M."/>
            <person name="Liu C."/>
            <person name="Kukat C."/>
            <person name="Ruiz D."/>
            <person name="Huettel B."/>
            <person name="Schneeberger K."/>
        </authorList>
    </citation>
    <scope>NUCLEOTIDE SEQUENCE [LARGE SCALE GENOMIC DNA]</scope>
    <source>
        <strain evidence="13">cv. Rojo Pasion</strain>
    </source>
</reference>
<dbReference type="PANTHER" id="PTHR24006:SF758">
    <property type="entry name" value="UBIQUITIN CARBOXYL-TERMINAL HYDROLASE 36"/>
    <property type="match status" value="1"/>
</dbReference>
<feature type="compositionally biased region" description="Polar residues" evidence="9">
    <location>
        <begin position="323"/>
        <end position="335"/>
    </location>
</feature>
<keyword evidence="7" id="KW-0378">Hydrolase</keyword>
<dbReference type="PROSITE" id="PS00973">
    <property type="entry name" value="USP_2"/>
    <property type="match status" value="1"/>
</dbReference>
<name>A0A6J5X8Z5_PRUAR</name>
<feature type="transmembrane region" description="Helical" evidence="10">
    <location>
        <begin position="78"/>
        <end position="100"/>
    </location>
</feature>
<dbReference type="InterPro" id="IPR018200">
    <property type="entry name" value="USP_CS"/>
</dbReference>
<keyword evidence="8" id="KW-0788">Thiol protease</keyword>
<keyword evidence="10" id="KW-0812">Transmembrane</keyword>
<sequence length="1111" mass="122111">MADRLRALFKGEALTYAYLLLYIALSSGQIFFNKWVLSSKEINFPYPLGLTLLHMVFSSVLCFLLTKVFKIMKIEEGMTVEIYVSSVMPIGAMFAMTLWLGNTAYMYISVAFAQMLKAIMPVAVFILGVAAGLEVMSCRMLLIMSVISLGVLVASYGEINISWIGVVYQMGGVVGEALRLIFMEIFVKRKGLKLNPISLMYYVSPCSALCLLIPWIFLEKTKMEENSSWNFPLLLLTLNSLCTFALNLSVFLVITHTSALTIRVAGVVKDWVVVLLSALLFADTKLTIINLAGYGIAIAGVAAYNNHKLKKEVSRGNPEEAESSQPTLTAASSDSNKTEIESIKMSSSQKCVILTKALEIGERYAIGVVVVEALFRTEQQQQNGVVRWSSSTLMGLQFQLQMSWQPSLLSHKRKTGPPLGLRNLGNSCYLNSVLQCLTYTPPLANFCLRNQHTSLCDSSDAERKRDCPFCILEKRIVRSLSLDLSLDAPQKIQSCLRIFSEHFRCGRQEDAHEFLRYVIDACHNTCLRLKKLRRTASSNGNGNVANGIGNGTATSTVVKEIFGGALQSQVKCLSCGTESNKVDEIMDISLDVFHSNSVKDALQRFFQPELLDGQNKYKCESCNKLVAARKQMSILQAPNVLVIQLKRFEGIFGGKIDKSISFEDVLVLSSFMCKASQDLRPEYKLFGTIVHSGFSPESGHYYAYIKDAMGRWYRCNDSFVSLSTLQEVLSEKVYILFFSRTNQRPAASNASNGVSSRDCNGRETSKSPKPALPPKGAQTKPYEQSSWKDISAISKVDKAPSSPRMKFNISGNSSSKRAPATNNGKFACKNQSLGSNGERALGTDNGKVAHKNLSLGSNGERPRTTDNGKIAYKDEAFRSDGERTPATDNGKIAHKNLSLGSNGERAPATDNGKIAYENQSIGLNGDVKDPVSLEKREKAKTSLINKDGLHRDKKSDIIGGNSSKASLLSRENGGTGSVKTELCEGIGARDRLTAGEVPDHSELDNSGLHGHSGVSGPKRKSQDSCILFARDDQSRAEVEGLKEILKKEASSVLRSCGWSDKVHSFMRSKKRLCAQQVGTDLNSDEVNEKFSASILTLSIIWLSDLSEIVNN</sequence>
<dbReference type="AlphaFoldDB" id="A0A6J5X8Z5"/>
<comment type="subcellular location">
    <subcellularLocation>
        <location evidence="2">Membrane</location>
        <topology evidence="2">Multi-pass membrane protein</topology>
    </subcellularLocation>
</comment>
<evidence type="ECO:0000256" key="8">
    <source>
        <dbReference type="ARBA" id="ARBA00022807"/>
    </source>
</evidence>
<feature type="region of interest" description="Disordered" evidence="9">
    <location>
        <begin position="313"/>
        <end position="336"/>
    </location>
</feature>
<dbReference type="GO" id="GO:0016579">
    <property type="term" value="P:protein deubiquitination"/>
    <property type="evidence" value="ECO:0007669"/>
    <property type="project" value="InterPro"/>
</dbReference>
<feature type="transmembrane region" description="Helical" evidence="10">
    <location>
        <begin position="260"/>
        <end position="282"/>
    </location>
</feature>
<evidence type="ECO:0000313" key="13">
    <source>
        <dbReference type="Proteomes" id="UP000507245"/>
    </source>
</evidence>
<feature type="transmembrane region" description="Helical" evidence="10">
    <location>
        <begin position="106"/>
        <end position="133"/>
    </location>
</feature>
<keyword evidence="10" id="KW-1133">Transmembrane helix</keyword>
<dbReference type="EC" id="3.4.19.12" evidence="4"/>
<dbReference type="GO" id="GO:0005634">
    <property type="term" value="C:nucleus"/>
    <property type="evidence" value="ECO:0007669"/>
    <property type="project" value="TreeGrafter"/>
</dbReference>
<evidence type="ECO:0000256" key="2">
    <source>
        <dbReference type="ARBA" id="ARBA00004141"/>
    </source>
</evidence>
<feature type="transmembrane region" description="Helical" evidence="10">
    <location>
        <begin position="140"/>
        <end position="157"/>
    </location>
</feature>
<dbReference type="PROSITE" id="PS00972">
    <property type="entry name" value="USP_1"/>
    <property type="match status" value="1"/>
</dbReference>
<feature type="transmembrane region" description="Helical" evidence="10">
    <location>
        <begin position="229"/>
        <end position="253"/>
    </location>
</feature>
<evidence type="ECO:0000256" key="4">
    <source>
        <dbReference type="ARBA" id="ARBA00012759"/>
    </source>
</evidence>
<evidence type="ECO:0000256" key="7">
    <source>
        <dbReference type="ARBA" id="ARBA00022801"/>
    </source>
</evidence>
<dbReference type="CDD" id="cd02661">
    <property type="entry name" value="Peptidase_C19E"/>
    <property type="match status" value="1"/>
</dbReference>
<evidence type="ECO:0000256" key="1">
    <source>
        <dbReference type="ARBA" id="ARBA00000707"/>
    </source>
</evidence>
<evidence type="ECO:0000256" key="3">
    <source>
        <dbReference type="ARBA" id="ARBA00009085"/>
    </source>
</evidence>
<dbReference type="InterPro" id="IPR037185">
    <property type="entry name" value="EmrE-like"/>
</dbReference>
<dbReference type="OrthoDB" id="420187at2759"/>
<dbReference type="InterPro" id="IPR004853">
    <property type="entry name" value="Sugar_P_trans_dom"/>
</dbReference>
<dbReference type="PANTHER" id="PTHR24006">
    <property type="entry name" value="UBIQUITIN CARBOXYL-TERMINAL HYDROLASE"/>
    <property type="match status" value="1"/>
</dbReference>
<evidence type="ECO:0000259" key="11">
    <source>
        <dbReference type="PROSITE" id="PS50235"/>
    </source>
</evidence>
<dbReference type="InterPro" id="IPR050164">
    <property type="entry name" value="Peptidase_C19"/>
</dbReference>
<keyword evidence="10" id="KW-0472">Membrane</keyword>
<evidence type="ECO:0000313" key="12">
    <source>
        <dbReference type="EMBL" id="CAB4307524.1"/>
    </source>
</evidence>
<feature type="domain" description="USP" evidence="11">
    <location>
        <begin position="419"/>
        <end position="741"/>
    </location>
</feature>
<dbReference type="Pfam" id="PF00443">
    <property type="entry name" value="UCH"/>
    <property type="match status" value="1"/>
</dbReference>
<keyword evidence="5" id="KW-0645">Protease</keyword>
<keyword evidence="6" id="KW-0833">Ubl conjugation pathway</keyword>
<dbReference type="GO" id="GO:0005829">
    <property type="term" value="C:cytosol"/>
    <property type="evidence" value="ECO:0007669"/>
    <property type="project" value="TreeGrafter"/>
</dbReference>
<dbReference type="FunFam" id="3.90.70.10:FF:000118">
    <property type="entry name" value="Ubiquitin carboxyl-terminal hydrolase 25"/>
    <property type="match status" value="1"/>
</dbReference>
<dbReference type="EMBL" id="CAEKKB010000004">
    <property type="protein sequence ID" value="CAB4307524.1"/>
    <property type="molecule type" value="Genomic_DNA"/>
</dbReference>
<dbReference type="SUPFAM" id="SSF103481">
    <property type="entry name" value="Multidrug resistance efflux transporter EmrE"/>
    <property type="match status" value="1"/>
</dbReference>